<dbReference type="PANTHER" id="PTHR11567">
    <property type="entry name" value="ACID PHOSPHATASE-RELATED"/>
    <property type="match status" value="1"/>
</dbReference>
<evidence type="ECO:0000256" key="6">
    <source>
        <dbReference type="ARBA" id="ARBA00023157"/>
    </source>
</evidence>
<evidence type="ECO:0000313" key="8">
    <source>
        <dbReference type="EMBL" id="VDK58990.1"/>
    </source>
</evidence>
<evidence type="ECO:0000256" key="1">
    <source>
        <dbReference type="ARBA" id="ARBA00000032"/>
    </source>
</evidence>
<comment type="similarity">
    <text evidence="2">Belongs to the histidine acid phosphatase family.</text>
</comment>
<keyword evidence="7" id="KW-0325">Glycoprotein</keyword>
<dbReference type="Pfam" id="PF00328">
    <property type="entry name" value="His_Phos_2"/>
    <property type="match status" value="1"/>
</dbReference>
<dbReference type="SUPFAM" id="SSF53254">
    <property type="entry name" value="Phosphoglycerate mutase-like"/>
    <property type="match status" value="1"/>
</dbReference>
<dbReference type="GO" id="GO:0003993">
    <property type="term" value="F:acid phosphatase activity"/>
    <property type="evidence" value="ECO:0007669"/>
    <property type="project" value="UniProtKB-EC"/>
</dbReference>
<accession>A0A3P6RVQ3</accession>
<keyword evidence="5" id="KW-0378">Hydrolase</keyword>
<keyword evidence="9" id="KW-1185">Reference proteome</keyword>
<keyword evidence="4" id="KW-0732">Signal</keyword>
<evidence type="ECO:0000256" key="7">
    <source>
        <dbReference type="ARBA" id="ARBA00023180"/>
    </source>
</evidence>
<reference evidence="8 9" key="1">
    <citation type="submission" date="2018-11" db="EMBL/GenBank/DDBJ databases">
        <authorList>
            <consortium name="Pathogen Informatics"/>
        </authorList>
    </citation>
    <scope>NUCLEOTIDE SEQUENCE [LARGE SCALE GENOMIC DNA]</scope>
</reference>
<dbReference type="Proteomes" id="UP000267096">
    <property type="component" value="Unassembled WGS sequence"/>
</dbReference>
<evidence type="ECO:0000256" key="5">
    <source>
        <dbReference type="ARBA" id="ARBA00022801"/>
    </source>
</evidence>
<dbReference type="OrthoDB" id="258392at2759"/>
<evidence type="ECO:0000256" key="3">
    <source>
        <dbReference type="ARBA" id="ARBA00012646"/>
    </source>
</evidence>
<gene>
    <name evidence="8" type="ORF">ASIM_LOCUS16902</name>
</gene>
<proteinExistence type="inferred from homology"/>
<dbReference type="InterPro" id="IPR000560">
    <property type="entry name" value="His_Pase_clade-2"/>
</dbReference>
<keyword evidence="6" id="KW-1015">Disulfide bond</keyword>
<evidence type="ECO:0000256" key="2">
    <source>
        <dbReference type="ARBA" id="ARBA00005375"/>
    </source>
</evidence>
<dbReference type="AlphaFoldDB" id="A0A3P6RVQ3"/>
<dbReference type="Gene3D" id="3.40.50.1240">
    <property type="entry name" value="Phosphoglycerate mutase-like"/>
    <property type="match status" value="1"/>
</dbReference>
<sequence length="274" mass="30449">MKDLSVITGSTITLDNLWYVRDAIFIERLHHKKDNLINDTTYKRIDEIVDKMENYEDGLDLTPVDNINFTVEIAKVRGGGALWAFMNHFELKLFCNDPKNQDKPQCNWMKHMRYYAFSAHDNALSALMATLGAKEKLVPYGYPEYSACLALELWLTSKGPAIRMLYHANASTEFEDVTRKIAGCENLSSDKCDYNIVLKTAKIFYPGKDQENVLCQDTTSPNTDMWTYTKASSASPASSASSASPASSASLASSAGSTFSVNASLLSGSFPILW</sequence>
<name>A0A3P6RVQ3_ANISI</name>
<protein>
    <recommendedName>
        <fullName evidence="3">acid phosphatase</fullName>
        <ecNumber evidence="3">3.1.3.2</ecNumber>
    </recommendedName>
</protein>
<comment type="catalytic activity">
    <reaction evidence="1">
        <text>a phosphate monoester + H2O = an alcohol + phosphate</text>
        <dbReference type="Rhea" id="RHEA:15017"/>
        <dbReference type="ChEBI" id="CHEBI:15377"/>
        <dbReference type="ChEBI" id="CHEBI:30879"/>
        <dbReference type="ChEBI" id="CHEBI:43474"/>
        <dbReference type="ChEBI" id="CHEBI:67140"/>
        <dbReference type="EC" id="3.1.3.2"/>
    </reaction>
</comment>
<evidence type="ECO:0000256" key="4">
    <source>
        <dbReference type="ARBA" id="ARBA00022729"/>
    </source>
</evidence>
<evidence type="ECO:0000313" key="9">
    <source>
        <dbReference type="Proteomes" id="UP000267096"/>
    </source>
</evidence>
<dbReference type="EC" id="3.1.3.2" evidence="3"/>
<dbReference type="InterPro" id="IPR029033">
    <property type="entry name" value="His_PPase_superfam"/>
</dbReference>
<dbReference type="PANTHER" id="PTHR11567:SF211">
    <property type="entry name" value="PROSTATIC ACID PHOSPHATASE"/>
    <property type="match status" value="1"/>
</dbReference>
<organism evidence="8 9">
    <name type="scientific">Anisakis simplex</name>
    <name type="common">Herring worm</name>
    <dbReference type="NCBI Taxonomy" id="6269"/>
    <lineage>
        <taxon>Eukaryota</taxon>
        <taxon>Metazoa</taxon>
        <taxon>Ecdysozoa</taxon>
        <taxon>Nematoda</taxon>
        <taxon>Chromadorea</taxon>
        <taxon>Rhabditida</taxon>
        <taxon>Spirurina</taxon>
        <taxon>Ascaridomorpha</taxon>
        <taxon>Ascaridoidea</taxon>
        <taxon>Anisakidae</taxon>
        <taxon>Anisakis</taxon>
        <taxon>Anisakis simplex complex</taxon>
    </lineage>
</organism>
<dbReference type="InterPro" id="IPR050645">
    <property type="entry name" value="Histidine_acid_phosphatase"/>
</dbReference>
<dbReference type="EMBL" id="UYRR01033535">
    <property type="protein sequence ID" value="VDK58990.1"/>
    <property type="molecule type" value="Genomic_DNA"/>
</dbReference>